<dbReference type="InterPro" id="IPR050516">
    <property type="entry name" value="Olfactory_GPCR"/>
</dbReference>
<comment type="subcellular location">
    <subcellularLocation>
        <location evidence="1">Cell membrane</location>
        <topology evidence="1">Multi-pass membrane protein</topology>
    </subcellularLocation>
</comment>
<accession>A0A7K6XW78</accession>
<keyword evidence="4" id="KW-0716">Sensory transduction</keyword>
<organism evidence="11 12">
    <name type="scientific">Promerops cafer</name>
    <name type="common">Cape sugarbird</name>
    <dbReference type="NCBI Taxonomy" id="254652"/>
    <lineage>
        <taxon>Eukaryota</taxon>
        <taxon>Metazoa</taxon>
        <taxon>Chordata</taxon>
        <taxon>Craniata</taxon>
        <taxon>Vertebrata</taxon>
        <taxon>Euteleostomi</taxon>
        <taxon>Archelosauria</taxon>
        <taxon>Archosauria</taxon>
        <taxon>Dinosauria</taxon>
        <taxon>Saurischia</taxon>
        <taxon>Theropoda</taxon>
        <taxon>Coelurosauria</taxon>
        <taxon>Aves</taxon>
        <taxon>Neognathae</taxon>
        <taxon>Neoaves</taxon>
        <taxon>Telluraves</taxon>
        <taxon>Australaves</taxon>
        <taxon>Passeriformes</taxon>
        <taxon>Passeroidea</taxon>
        <taxon>Nectariniidae</taxon>
        <taxon>Promerops</taxon>
    </lineage>
</organism>
<evidence type="ECO:0000256" key="2">
    <source>
        <dbReference type="ARBA" id="ARBA00022475"/>
    </source>
</evidence>
<dbReference type="PANTHER" id="PTHR26452">
    <property type="entry name" value="OLFACTORY RECEPTOR"/>
    <property type="match status" value="1"/>
</dbReference>
<keyword evidence="3 10" id="KW-0812">Transmembrane</keyword>
<dbReference type="EMBL" id="VZSE01011621">
    <property type="protein sequence ID" value="NWX63588.1"/>
    <property type="molecule type" value="Genomic_DNA"/>
</dbReference>
<protein>
    <submittedName>
        <fullName evidence="11">O14J1 protein</fullName>
    </submittedName>
</protein>
<reference evidence="11 12" key="1">
    <citation type="submission" date="2019-09" db="EMBL/GenBank/DDBJ databases">
        <title>Bird 10,000 Genomes (B10K) Project - Family phase.</title>
        <authorList>
            <person name="Zhang G."/>
        </authorList>
    </citation>
    <scope>NUCLEOTIDE SEQUENCE [LARGE SCALE GENOMIC DNA]</scope>
    <source>
        <strain evidence="11">B10K-UC-030-53</strain>
    </source>
</reference>
<evidence type="ECO:0000313" key="11">
    <source>
        <dbReference type="EMBL" id="NWX63588.1"/>
    </source>
</evidence>
<evidence type="ECO:0000256" key="3">
    <source>
        <dbReference type="ARBA" id="ARBA00022692"/>
    </source>
</evidence>
<evidence type="ECO:0000256" key="9">
    <source>
        <dbReference type="ARBA" id="ARBA00023224"/>
    </source>
</evidence>
<feature type="non-terminal residue" evidence="11">
    <location>
        <position position="99"/>
    </location>
</feature>
<dbReference type="Proteomes" id="UP000587587">
    <property type="component" value="Unassembled WGS sequence"/>
</dbReference>
<feature type="transmembrane region" description="Helical" evidence="10">
    <location>
        <begin position="42"/>
        <end position="61"/>
    </location>
</feature>
<sequence length="99" mass="11164">FFCENPHILKLSFSHSKYCRELGFLAVRIPSEQGQQKAFSTWLPHLAVVSLFVSTGFLAYLKLPSISSLSMDLALSVLYLVVPPVLNSLIYSLKNQEFK</sequence>
<evidence type="ECO:0000256" key="10">
    <source>
        <dbReference type="SAM" id="Phobius"/>
    </source>
</evidence>
<evidence type="ECO:0000256" key="1">
    <source>
        <dbReference type="ARBA" id="ARBA00004651"/>
    </source>
</evidence>
<proteinExistence type="predicted"/>
<keyword evidence="8" id="KW-0675">Receptor</keyword>
<keyword evidence="4" id="KW-0552">Olfaction</keyword>
<keyword evidence="9" id="KW-0807">Transducer</keyword>
<evidence type="ECO:0000256" key="7">
    <source>
        <dbReference type="ARBA" id="ARBA00023136"/>
    </source>
</evidence>
<evidence type="ECO:0000313" key="12">
    <source>
        <dbReference type="Proteomes" id="UP000587587"/>
    </source>
</evidence>
<keyword evidence="7 10" id="KW-0472">Membrane</keyword>
<dbReference type="AlphaFoldDB" id="A0A7K6XW78"/>
<keyword evidence="6" id="KW-0297">G-protein coupled receptor</keyword>
<dbReference type="GO" id="GO:0005886">
    <property type="term" value="C:plasma membrane"/>
    <property type="evidence" value="ECO:0007669"/>
    <property type="project" value="UniProtKB-SubCell"/>
</dbReference>
<gene>
    <name evidence="11" type="primary">Or14j1_0</name>
    <name evidence="11" type="ORF">PROCAF_R07503</name>
</gene>
<dbReference type="GO" id="GO:0004984">
    <property type="term" value="F:olfactory receptor activity"/>
    <property type="evidence" value="ECO:0007669"/>
    <property type="project" value="InterPro"/>
</dbReference>
<name>A0A7K6XW78_9PASE</name>
<evidence type="ECO:0000256" key="6">
    <source>
        <dbReference type="ARBA" id="ARBA00023040"/>
    </source>
</evidence>
<dbReference type="InterPro" id="IPR000725">
    <property type="entry name" value="Olfact_rcpt"/>
</dbReference>
<evidence type="ECO:0000256" key="5">
    <source>
        <dbReference type="ARBA" id="ARBA00022989"/>
    </source>
</evidence>
<dbReference type="SUPFAM" id="SSF81321">
    <property type="entry name" value="Family A G protein-coupled receptor-like"/>
    <property type="match status" value="1"/>
</dbReference>
<keyword evidence="2" id="KW-1003">Cell membrane</keyword>
<dbReference type="Pfam" id="PF13853">
    <property type="entry name" value="7tm_4"/>
    <property type="match status" value="1"/>
</dbReference>
<feature type="transmembrane region" description="Helical" evidence="10">
    <location>
        <begin position="73"/>
        <end position="93"/>
    </location>
</feature>
<keyword evidence="5 10" id="KW-1133">Transmembrane helix</keyword>
<comment type="caution">
    <text evidence="11">The sequence shown here is derived from an EMBL/GenBank/DDBJ whole genome shotgun (WGS) entry which is preliminary data.</text>
</comment>
<feature type="non-terminal residue" evidence="11">
    <location>
        <position position="1"/>
    </location>
</feature>
<evidence type="ECO:0000256" key="8">
    <source>
        <dbReference type="ARBA" id="ARBA00023170"/>
    </source>
</evidence>
<keyword evidence="12" id="KW-1185">Reference proteome</keyword>
<dbReference type="GO" id="GO:0004930">
    <property type="term" value="F:G protein-coupled receptor activity"/>
    <property type="evidence" value="ECO:0007669"/>
    <property type="project" value="UniProtKB-KW"/>
</dbReference>
<evidence type="ECO:0000256" key="4">
    <source>
        <dbReference type="ARBA" id="ARBA00022725"/>
    </source>
</evidence>